<feature type="region of interest" description="Disordered" evidence="1">
    <location>
        <begin position="1"/>
        <end position="62"/>
    </location>
</feature>
<dbReference type="AlphaFoldDB" id="Q2T4I6"/>
<dbReference type="Proteomes" id="UP000001930">
    <property type="component" value="Chromosome II"/>
</dbReference>
<feature type="compositionally biased region" description="Basic residues" evidence="1">
    <location>
        <begin position="15"/>
        <end position="24"/>
    </location>
</feature>
<dbReference type="KEGG" id="bte:BTH_II1718"/>
<reference evidence="2 3" key="1">
    <citation type="journal article" date="2005" name="BMC Genomics">
        <title>Bacterial genome adaptation to niches: divergence of the potential virulence genes in three Burkholderia species of different survival strategies.</title>
        <authorList>
            <person name="Kim H.S."/>
            <person name="Schell M.A."/>
            <person name="Yu Y."/>
            <person name="Ulrich R.L."/>
            <person name="Sarria S.H."/>
            <person name="Nierman W.C."/>
            <person name="DeShazer D."/>
        </authorList>
    </citation>
    <scope>NUCLEOTIDE SEQUENCE [LARGE SCALE GENOMIC DNA]</scope>
    <source>
        <strain evidence="3">ATCC 700388 / DSM 13276 / CCUG 48851 / CIP 106301 / E264</strain>
    </source>
</reference>
<name>Q2T4I6_BURTA</name>
<organism evidence="2 3">
    <name type="scientific">Burkholderia thailandensis (strain ATCC 700388 / DSM 13276 / CCUG 48851 / CIP 106301 / E264)</name>
    <dbReference type="NCBI Taxonomy" id="271848"/>
    <lineage>
        <taxon>Bacteria</taxon>
        <taxon>Pseudomonadati</taxon>
        <taxon>Pseudomonadota</taxon>
        <taxon>Betaproteobacteria</taxon>
        <taxon>Burkholderiales</taxon>
        <taxon>Burkholderiaceae</taxon>
        <taxon>Burkholderia</taxon>
        <taxon>pseudomallei group</taxon>
    </lineage>
</organism>
<proteinExistence type="predicted"/>
<sequence length="62" mass="6631">MRPAEGAIDGGPFRHATRAKRRAARTAESTQGPRGANAPTGARRASRALSHRRTTPGRLNRA</sequence>
<keyword evidence="3" id="KW-1185">Reference proteome</keyword>
<evidence type="ECO:0000256" key="1">
    <source>
        <dbReference type="SAM" id="MobiDB-lite"/>
    </source>
</evidence>
<protein>
    <submittedName>
        <fullName evidence="2">Uncharacterized protein</fullName>
    </submittedName>
</protein>
<accession>Q2T4I6</accession>
<gene>
    <name evidence="2" type="ordered locus">BTH_II1718</name>
</gene>
<evidence type="ECO:0000313" key="3">
    <source>
        <dbReference type="Proteomes" id="UP000001930"/>
    </source>
</evidence>
<feature type="compositionally biased region" description="Basic residues" evidence="1">
    <location>
        <begin position="44"/>
        <end position="62"/>
    </location>
</feature>
<dbReference type="EMBL" id="CP000085">
    <property type="protein sequence ID" value="ABC35927.1"/>
    <property type="molecule type" value="Genomic_DNA"/>
</dbReference>
<evidence type="ECO:0000313" key="2">
    <source>
        <dbReference type="EMBL" id="ABC35927.1"/>
    </source>
</evidence>
<dbReference type="HOGENOM" id="CLU_2895440_0_0_4"/>